<sequence>MNMNILSGKWIGDLRGTIYANAFAEVRSENGKATIELRVNAPGKPLILCGPIQMDVDGKVSGTLRPTQTPEHLNRDMVATITFSSISEDRLEAEWGLDDGNAGLLALVRFNTQDASRSNLAPASPIQQIHKTRQLPKITLYRDQIKELVEILKSSIETPFEVVIAVNSDRKGLKRLASNFWDIPNLPAEAQSLSLSISEPGEGVNRQITINVSEEDSSFNVVGRDEIWVSGTTIEIEEALRSKSSRVRWLYEKHGLNINSVAFLTTLALLPDLSIGQRFILIGITIILALGLKKLHDSTTAVRIFLKKDYKEASYIDVPRLATTLAGAAILALIGGTYRLLTDGSAQRVVEWLVSN</sequence>
<protein>
    <submittedName>
        <fullName evidence="2">Uncharacterized protein</fullName>
    </submittedName>
</protein>
<keyword evidence="3" id="KW-1185">Reference proteome</keyword>
<proteinExistence type="predicted"/>
<organism evidence="2 3">
    <name type="scientific">Peteryoungia ipomoeae</name>
    <dbReference type="NCBI Taxonomy" id="1210932"/>
    <lineage>
        <taxon>Bacteria</taxon>
        <taxon>Pseudomonadati</taxon>
        <taxon>Pseudomonadota</taxon>
        <taxon>Alphaproteobacteria</taxon>
        <taxon>Hyphomicrobiales</taxon>
        <taxon>Rhizobiaceae</taxon>
        <taxon>Peteryoungia</taxon>
    </lineage>
</organism>
<dbReference type="AlphaFoldDB" id="A0A4S8NUN3"/>
<keyword evidence="1" id="KW-0812">Transmembrane</keyword>
<evidence type="ECO:0000256" key="1">
    <source>
        <dbReference type="SAM" id="Phobius"/>
    </source>
</evidence>
<dbReference type="RefSeq" id="WP_136599330.1">
    <property type="nucleotide sequence ID" value="NZ_STGV01000005.1"/>
</dbReference>
<dbReference type="Proteomes" id="UP000308828">
    <property type="component" value="Unassembled WGS sequence"/>
</dbReference>
<dbReference type="OrthoDB" id="5497289at2"/>
<accession>A0A4S8NUN3</accession>
<name>A0A4S8NUN3_9HYPH</name>
<reference evidence="2 3" key="1">
    <citation type="submission" date="2019-04" db="EMBL/GenBank/DDBJ databases">
        <title>Genome sequence of strain shin9-1.</title>
        <authorList>
            <person name="Gao J."/>
            <person name="Sun J."/>
        </authorList>
    </citation>
    <scope>NUCLEOTIDE SEQUENCE [LARGE SCALE GENOMIC DNA]</scope>
    <source>
        <strain evidence="3">shin9-1</strain>
    </source>
</reference>
<gene>
    <name evidence="2" type="ORF">FAA97_14735</name>
</gene>
<comment type="caution">
    <text evidence="2">The sequence shown here is derived from an EMBL/GenBank/DDBJ whole genome shotgun (WGS) entry which is preliminary data.</text>
</comment>
<keyword evidence="1" id="KW-1133">Transmembrane helix</keyword>
<keyword evidence="1" id="KW-0472">Membrane</keyword>
<feature type="transmembrane region" description="Helical" evidence="1">
    <location>
        <begin position="275"/>
        <end position="292"/>
    </location>
</feature>
<evidence type="ECO:0000313" key="3">
    <source>
        <dbReference type="Proteomes" id="UP000308828"/>
    </source>
</evidence>
<evidence type="ECO:0000313" key="2">
    <source>
        <dbReference type="EMBL" id="THV21280.1"/>
    </source>
</evidence>
<feature type="transmembrane region" description="Helical" evidence="1">
    <location>
        <begin position="313"/>
        <end position="334"/>
    </location>
</feature>
<dbReference type="EMBL" id="STGV01000005">
    <property type="protein sequence ID" value="THV21280.1"/>
    <property type="molecule type" value="Genomic_DNA"/>
</dbReference>